<keyword evidence="1" id="KW-0812">Transmembrane</keyword>
<evidence type="ECO:0000313" key="3">
    <source>
        <dbReference type="Proteomes" id="UP000683360"/>
    </source>
</evidence>
<dbReference type="AlphaFoldDB" id="A0A8S3TPY8"/>
<keyword evidence="3" id="KW-1185">Reference proteome</keyword>
<comment type="caution">
    <text evidence="2">The sequence shown here is derived from an EMBL/GenBank/DDBJ whole genome shotgun (WGS) entry which is preliminary data.</text>
</comment>
<sequence length="186" mass="21351">MKKTQVHVAVIVIDVAQNLHVQYAQCKAKNGESKPVCDVNEQDTSIGPLCNDNRCCEPPAYIECFYKCPYWDHRQSCSVRCTGSQVRFLESEDDCECVFQDAPSYRDYNYVGVPEIYVSVVSLITLMIWLIMLGCKVKARLCAKKTRPIGVVNDRRTTVRPETLRMNFKLKTEGKKHFSKTLQTRE</sequence>
<gene>
    <name evidence="2" type="ORF">MEDL_46135</name>
</gene>
<organism evidence="2 3">
    <name type="scientific">Mytilus edulis</name>
    <name type="common">Blue mussel</name>
    <dbReference type="NCBI Taxonomy" id="6550"/>
    <lineage>
        <taxon>Eukaryota</taxon>
        <taxon>Metazoa</taxon>
        <taxon>Spiralia</taxon>
        <taxon>Lophotrochozoa</taxon>
        <taxon>Mollusca</taxon>
        <taxon>Bivalvia</taxon>
        <taxon>Autobranchia</taxon>
        <taxon>Pteriomorphia</taxon>
        <taxon>Mytilida</taxon>
        <taxon>Mytiloidea</taxon>
        <taxon>Mytilidae</taxon>
        <taxon>Mytilinae</taxon>
        <taxon>Mytilus</taxon>
    </lineage>
</organism>
<proteinExistence type="predicted"/>
<keyword evidence="1" id="KW-1133">Transmembrane helix</keyword>
<evidence type="ECO:0000256" key="1">
    <source>
        <dbReference type="SAM" id="Phobius"/>
    </source>
</evidence>
<reference evidence="2" key="1">
    <citation type="submission" date="2021-03" db="EMBL/GenBank/DDBJ databases">
        <authorList>
            <person name="Bekaert M."/>
        </authorList>
    </citation>
    <scope>NUCLEOTIDE SEQUENCE</scope>
</reference>
<name>A0A8S3TPY8_MYTED</name>
<accession>A0A8S3TPY8</accession>
<protein>
    <submittedName>
        <fullName evidence="2">WISP1</fullName>
    </submittedName>
</protein>
<dbReference type="Proteomes" id="UP000683360">
    <property type="component" value="Unassembled WGS sequence"/>
</dbReference>
<evidence type="ECO:0000313" key="2">
    <source>
        <dbReference type="EMBL" id="CAG2233489.1"/>
    </source>
</evidence>
<feature type="transmembrane region" description="Helical" evidence="1">
    <location>
        <begin position="116"/>
        <end position="135"/>
    </location>
</feature>
<dbReference type="EMBL" id="CAJPWZ010002207">
    <property type="protein sequence ID" value="CAG2233489.1"/>
    <property type="molecule type" value="Genomic_DNA"/>
</dbReference>
<keyword evidence="1" id="KW-0472">Membrane</keyword>